<evidence type="ECO:0000313" key="2">
    <source>
        <dbReference type="EMBL" id="KGM96172.1"/>
    </source>
</evidence>
<name>A0A0A0I5R6_CLONO</name>
<reference evidence="2 3" key="1">
    <citation type="submission" date="2014-01" db="EMBL/GenBank/DDBJ databases">
        <title>Plasmidome dynamics in the species complex Clostridium novyi sensu lato converts strains of independent lineages into distinctly different pathogens.</title>
        <authorList>
            <person name="Skarin H."/>
            <person name="Segerman B."/>
        </authorList>
    </citation>
    <scope>NUCLEOTIDE SEQUENCE [LARGE SCALE GENOMIC DNA]</scope>
    <source>
        <strain evidence="2 3">4552</strain>
    </source>
</reference>
<comment type="caution">
    <text evidence="2">The sequence shown here is derived from an EMBL/GenBank/DDBJ whole genome shotgun (WGS) entry which is preliminary data.</text>
</comment>
<dbReference type="InterPro" id="IPR010368">
    <property type="entry name" value="Com_YlbF"/>
</dbReference>
<evidence type="ECO:0000313" key="3">
    <source>
        <dbReference type="Proteomes" id="UP000030012"/>
    </source>
</evidence>
<sequence>MNIYDKVHELANELKNCEEVKNFKKYKKIIEEKESSKKMVEDFRKVQLQAYSEQMEKGAASKETVEKLENIGKVISMDIDVSNYMQAEVKFGVLWEDIIKILGKAVDDNLVEHK</sequence>
<dbReference type="OrthoDB" id="9811402at2"/>
<dbReference type="Proteomes" id="UP000030012">
    <property type="component" value="Unassembled WGS sequence"/>
</dbReference>
<protein>
    <recommendedName>
        <fullName evidence="1">UPF0342 protein Z968_07180</fullName>
    </recommendedName>
</protein>
<proteinExistence type="inferred from homology"/>
<organism evidence="2 3">
    <name type="scientific">Clostridium novyi A str. 4552</name>
    <dbReference type="NCBI Taxonomy" id="1444289"/>
    <lineage>
        <taxon>Bacteria</taxon>
        <taxon>Bacillati</taxon>
        <taxon>Bacillota</taxon>
        <taxon>Clostridia</taxon>
        <taxon>Eubacteriales</taxon>
        <taxon>Clostridiaceae</taxon>
        <taxon>Clostridium</taxon>
    </lineage>
</organism>
<dbReference type="RefSeq" id="WP_039255179.1">
    <property type="nucleotide sequence ID" value="NZ_JENJ01000026.1"/>
</dbReference>
<dbReference type="SUPFAM" id="SSF158622">
    <property type="entry name" value="YheA/YmcA-like"/>
    <property type="match status" value="1"/>
</dbReference>
<dbReference type="Gene3D" id="1.20.1500.10">
    <property type="entry name" value="YheA/YmcA-like"/>
    <property type="match status" value="1"/>
</dbReference>
<gene>
    <name evidence="2" type="ORF">Z968_07180</name>
</gene>
<dbReference type="Pfam" id="PF06133">
    <property type="entry name" value="Com_YlbF"/>
    <property type="match status" value="1"/>
</dbReference>
<dbReference type="InterPro" id="IPR023378">
    <property type="entry name" value="YheA/YmcA-like_dom_sf"/>
</dbReference>
<comment type="similarity">
    <text evidence="1">Belongs to the UPF0342 family.</text>
</comment>
<accession>A0A0A0I5R6</accession>
<evidence type="ECO:0000256" key="1">
    <source>
        <dbReference type="HAMAP-Rule" id="MF_01526"/>
    </source>
</evidence>
<dbReference type="EMBL" id="JENJ01000026">
    <property type="protein sequence ID" value="KGM96172.1"/>
    <property type="molecule type" value="Genomic_DNA"/>
</dbReference>
<dbReference type="HAMAP" id="MF_01526">
    <property type="entry name" value="UPF0342"/>
    <property type="match status" value="1"/>
</dbReference>
<dbReference type="AlphaFoldDB" id="A0A0A0I5R6"/>